<evidence type="ECO:0000256" key="3">
    <source>
        <dbReference type="ARBA" id="ARBA00022723"/>
    </source>
</evidence>
<reference evidence="11 12" key="1">
    <citation type="submission" date="2024-04" db="EMBL/GenBank/DDBJ databases">
        <title>Tritrichomonas musculus Genome.</title>
        <authorList>
            <person name="Alves-Ferreira E."/>
            <person name="Grigg M."/>
            <person name="Lorenzi H."/>
            <person name="Galac M."/>
        </authorList>
    </citation>
    <scope>NUCLEOTIDE SEQUENCE [LARGE SCALE GENOMIC DNA]</scope>
    <source>
        <strain evidence="11 12">EAF2021</strain>
    </source>
</reference>
<dbReference type="EMBL" id="JAPFFF010000007">
    <property type="protein sequence ID" value="KAK8885619.1"/>
    <property type="molecule type" value="Genomic_DNA"/>
</dbReference>
<dbReference type="InterPro" id="IPR029052">
    <property type="entry name" value="Metallo-depent_PP-like"/>
</dbReference>
<evidence type="ECO:0000256" key="5">
    <source>
        <dbReference type="ARBA" id="ARBA00022912"/>
    </source>
</evidence>
<gene>
    <name evidence="11" type="ORF">M9Y10_041069</name>
</gene>
<feature type="compositionally biased region" description="Polar residues" evidence="9">
    <location>
        <begin position="356"/>
        <end position="377"/>
    </location>
</feature>
<comment type="catalytic activity">
    <reaction evidence="8">
        <text>O-phospho-L-threonyl-[protein] + H2O = L-threonyl-[protein] + phosphate</text>
        <dbReference type="Rhea" id="RHEA:47004"/>
        <dbReference type="Rhea" id="RHEA-COMP:11060"/>
        <dbReference type="Rhea" id="RHEA-COMP:11605"/>
        <dbReference type="ChEBI" id="CHEBI:15377"/>
        <dbReference type="ChEBI" id="CHEBI:30013"/>
        <dbReference type="ChEBI" id="CHEBI:43474"/>
        <dbReference type="ChEBI" id="CHEBI:61977"/>
        <dbReference type="EC" id="3.1.3.16"/>
    </reaction>
</comment>
<accession>A0ABR2K3G1</accession>
<dbReference type="PRINTS" id="PR00114">
    <property type="entry name" value="STPHPHTASE"/>
</dbReference>
<evidence type="ECO:0000313" key="12">
    <source>
        <dbReference type="Proteomes" id="UP001470230"/>
    </source>
</evidence>
<dbReference type="InterPro" id="IPR006186">
    <property type="entry name" value="Ser/Thr-sp_prot-phosphatase"/>
</dbReference>
<keyword evidence="4" id="KW-0378">Hydrolase</keyword>
<dbReference type="PANTHER" id="PTHR11668">
    <property type="entry name" value="SERINE/THREONINE PROTEIN PHOSPHATASE"/>
    <property type="match status" value="1"/>
</dbReference>
<evidence type="ECO:0000256" key="4">
    <source>
        <dbReference type="ARBA" id="ARBA00022801"/>
    </source>
</evidence>
<evidence type="ECO:0000256" key="6">
    <source>
        <dbReference type="ARBA" id="ARBA00023211"/>
    </source>
</evidence>
<comment type="cofactor">
    <cofactor evidence="1">
        <name>Mn(2+)</name>
        <dbReference type="ChEBI" id="CHEBI:29035"/>
    </cofactor>
</comment>
<dbReference type="Gene3D" id="3.60.21.10">
    <property type="match status" value="1"/>
</dbReference>
<keyword evidence="6" id="KW-0464">Manganese</keyword>
<protein>
    <recommendedName>
        <fullName evidence="2">protein-serine/threonine phosphatase</fullName>
        <ecNumber evidence="2">3.1.3.16</ecNumber>
    </recommendedName>
</protein>
<keyword evidence="3" id="KW-0479">Metal-binding</keyword>
<evidence type="ECO:0000256" key="7">
    <source>
        <dbReference type="ARBA" id="ARBA00047761"/>
    </source>
</evidence>
<organism evidence="11 12">
    <name type="scientific">Tritrichomonas musculus</name>
    <dbReference type="NCBI Taxonomy" id="1915356"/>
    <lineage>
        <taxon>Eukaryota</taxon>
        <taxon>Metamonada</taxon>
        <taxon>Parabasalia</taxon>
        <taxon>Tritrichomonadida</taxon>
        <taxon>Tritrichomonadidae</taxon>
        <taxon>Tritrichomonas</taxon>
    </lineage>
</organism>
<evidence type="ECO:0000259" key="10">
    <source>
        <dbReference type="SMART" id="SM00156"/>
    </source>
</evidence>
<evidence type="ECO:0000256" key="9">
    <source>
        <dbReference type="SAM" id="MobiDB-lite"/>
    </source>
</evidence>
<comment type="caution">
    <text evidence="11">The sequence shown here is derived from an EMBL/GenBank/DDBJ whole genome shotgun (WGS) entry which is preliminary data.</text>
</comment>
<evidence type="ECO:0000256" key="1">
    <source>
        <dbReference type="ARBA" id="ARBA00001936"/>
    </source>
</evidence>
<evidence type="ECO:0000313" key="11">
    <source>
        <dbReference type="EMBL" id="KAK8885619.1"/>
    </source>
</evidence>
<keyword evidence="5" id="KW-0904">Protein phosphatase</keyword>
<evidence type="ECO:0000256" key="8">
    <source>
        <dbReference type="ARBA" id="ARBA00048336"/>
    </source>
</evidence>
<feature type="domain" description="Serine/threonine specific protein phosphatases" evidence="10">
    <location>
        <begin position="47"/>
        <end position="321"/>
    </location>
</feature>
<dbReference type="CDD" id="cd00144">
    <property type="entry name" value="MPP_PPP_family"/>
    <property type="match status" value="1"/>
</dbReference>
<sequence length="413" mass="47009">MNLRIQPAAVNFNPEDARRIFEVYESQFLTSMEEFCQKKVRLRVPMIPIPVLLSFIKHATEIFRDEPMILNLDGPITIVGDLNGHLPDLLRVLQKTGSPNIRKYLFLGNTINRGQFSIEVISLILIMKILYPQQVFLIRGQCEFREFCESEGFLREIETLYENKTLYLPFIQMFNILPVAAIVNKKILCLNGGFGPSIDDLSTISQLKRPLVTFNSQVLVELFWSDPTEALPMYLPSSRGYGNLYGEQALNDFLKAIKMKKLIRGHQCVAQGCQPLFDNQLITVFTASKFENSNNNKSGFVNIQSSEPNAPIDIRTLPPLDYLMKTDVNFTVSESENAFIVTQLPMFMQNASKSRLPSLSNTRLPTQNGFRLSSSRIGTAAEAPQPQNRMLRKPPPRRFSSVQKSFSRLKMNL</sequence>
<dbReference type="Proteomes" id="UP001470230">
    <property type="component" value="Unassembled WGS sequence"/>
</dbReference>
<name>A0ABR2K3G1_9EUKA</name>
<dbReference type="EC" id="3.1.3.16" evidence="2"/>
<dbReference type="InterPro" id="IPR004843">
    <property type="entry name" value="Calcineurin-like_PHP"/>
</dbReference>
<dbReference type="InterPro" id="IPR050341">
    <property type="entry name" value="PP1_catalytic_subunit"/>
</dbReference>
<comment type="catalytic activity">
    <reaction evidence="7">
        <text>O-phospho-L-seryl-[protein] + H2O = L-seryl-[protein] + phosphate</text>
        <dbReference type="Rhea" id="RHEA:20629"/>
        <dbReference type="Rhea" id="RHEA-COMP:9863"/>
        <dbReference type="Rhea" id="RHEA-COMP:11604"/>
        <dbReference type="ChEBI" id="CHEBI:15377"/>
        <dbReference type="ChEBI" id="CHEBI:29999"/>
        <dbReference type="ChEBI" id="CHEBI:43474"/>
        <dbReference type="ChEBI" id="CHEBI:83421"/>
        <dbReference type="EC" id="3.1.3.16"/>
    </reaction>
</comment>
<keyword evidence="12" id="KW-1185">Reference proteome</keyword>
<proteinExistence type="predicted"/>
<evidence type="ECO:0000256" key="2">
    <source>
        <dbReference type="ARBA" id="ARBA00013081"/>
    </source>
</evidence>
<feature type="region of interest" description="Disordered" evidence="9">
    <location>
        <begin position="356"/>
        <end position="413"/>
    </location>
</feature>
<dbReference type="SMART" id="SM00156">
    <property type="entry name" value="PP2Ac"/>
    <property type="match status" value="1"/>
</dbReference>
<dbReference type="SUPFAM" id="SSF56300">
    <property type="entry name" value="Metallo-dependent phosphatases"/>
    <property type="match status" value="1"/>
</dbReference>
<dbReference type="PANTHER" id="PTHR11668:SF300">
    <property type="entry name" value="SERINE_THREONINE-PROTEIN PHOSPHATASE"/>
    <property type="match status" value="1"/>
</dbReference>
<dbReference type="Pfam" id="PF00149">
    <property type="entry name" value="Metallophos"/>
    <property type="match status" value="1"/>
</dbReference>